<evidence type="ECO:0000256" key="7">
    <source>
        <dbReference type="SAM" id="SignalP"/>
    </source>
</evidence>
<reference evidence="10" key="1">
    <citation type="journal article" date="2016" name="Genome Announc.">
        <title>Draft genome sequences of fungus Aspergillus calidoustus.</title>
        <authorList>
            <person name="Horn F."/>
            <person name="Linde J."/>
            <person name="Mattern D.J."/>
            <person name="Walther G."/>
            <person name="Guthke R."/>
            <person name="Scherlach K."/>
            <person name="Martin K."/>
            <person name="Brakhage A.A."/>
            <person name="Petzke L."/>
            <person name="Valiante V."/>
        </authorList>
    </citation>
    <scope>NUCLEOTIDE SEQUENCE [LARGE SCALE GENOMIC DNA]</scope>
    <source>
        <strain evidence="10">SF006504</strain>
    </source>
</reference>
<dbReference type="Proteomes" id="UP000054771">
    <property type="component" value="Unassembled WGS sequence"/>
</dbReference>
<evidence type="ECO:0000256" key="5">
    <source>
        <dbReference type="ARBA" id="ARBA00023128"/>
    </source>
</evidence>
<dbReference type="OrthoDB" id="2831558at2759"/>
<evidence type="ECO:0000313" key="10">
    <source>
        <dbReference type="Proteomes" id="UP000054771"/>
    </source>
</evidence>
<evidence type="ECO:0000256" key="6">
    <source>
        <dbReference type="ARBA" id="ARBA00031849"/>
    </source>
</evidence>
<gene>
    <name evidence="9" type="ORF">ASPCAL13220</name>
</gene>
<evidence type="ECO:0000256" key="1">
    <source>
        <dbReference type="ARBA" id="ARBA00004173"/>
    </source>
</evidence>
<dbReference type="PANTHER" id="PTHR36091">
    <property type="entry name" value="ALTERED INHERITANCE OF MITOCHONDRIA PROTEIN 9, MITOCHONDRIAL"/>
    <property type="match status" value="1"/>
</dbReference>
<keyword evidence="5" id="KW-0496">Mitochondrion</keyword>
<dbReference type="OMA" id="LAWYRQV"/>
<protein>
    <recommendedName>
        <fullName evidence="3">Altered inheritance of mitochondria protein 9, mitochondrial</fullName>
    </recommendedName>
    <alternativeName>
        <fullName evidence="6">Found in mitochondrial proteome protein 29</fullName>
    </alternativeName>
</protein>
<evidence type="ECO:0000256" key="2">
    <source>
        <dbReference type="ARBA" id="ARBA00005543"/>
    </source>
</evidence>
<dbReference type="InterPro" id="IPR051035">
    <property type="entry name" value="Mito_inheritance_9"/>
</dbReference>
<dbReference type="STRING" id="454130.A0A0U5GG83"/>
<dbReference type="PANTHER" id="PTHR36091:SF1">
    <property type="entry name" value="ALTERED INHERITANCE OF MITOCHONDRIA PROTEIN 9, MITOCHONDRIAL"/>
    <property type="match status" value="1"/>
</dbReference>
<dbReference type="Gene3D" id="3.90.1200.10">
    <property type="match status" value="1"/>
</dbReference>
<dbReference type="EMBL" id="CDMC01000017">
    <property type="protein sequence ID" value="CEL10093.1"/>
    <property type="molecule type" value="Genomic_DNA"/>
</dbReference>
<organism evidence="9 10">
    <name type="scientific">Aspergillus calidoustus</name>
    <dbReference type="NCBI Taxonomy" id="454130"/>
    <lineage>
        <taxon>Eukaryota</taxon>
        <taxon>Fungi</taxon>
        <taxon>Dikarya</taxon>
        <taxon>Ascomycota</taxon>
        <taxon>Pezizomycotina</taxon>
        <taxon>Eurotiomycetes</taxon>
        <taxon>Eurotiomycetidae</taxon>
        <taxon>Eurotiales</taxon>
        <taxon>Aspergillaceae</taxon>
        <taxon>Aspergillus</taxon>
        <taxon>Aspergillus subgen. Nidulantes</taxon>
    </lineage>
</organism>
<keyword evidence="4" id="KW-0809">Transit peptide</keyword>
<name>A0A0U5GG83_ASPCI</name>
<evidence type="ECO:0000259" key="8">
    <source>
        <dbReference type="Pfam" id="PF01636"/>
    </source>
</evidence>
<dbReference type="InterPro" id="IPR011009">
    <property type="entry name" value="Kinase-like_dom_sf"/>
</dbReference>
<dbReference type="GO" id="GO:0005739">
    <property type="term" value="C:mitochondrion"/>
    <property type="evidence" value="ECO:0007669"/>
    <property type="project" value="UniProtKB-SubCell"/>
</dbReference>
<keyword evidence="7" id="KW-0732">Signal</keyword>
<evidence type="ECO:0000256" key="3">
    <source>
        <dbReference type="ARBA" id="ARBA00016197"/>
    </source>
</evidence>
<feature type="domain" description="Aminoglycoside phosphotransferase" evidence="8">
    <location>
        <begin position="169"/>
        <end position="435"/>
    </location>
</feature>
<evidence type="ECO:0000313" key="9">
    <source>
        <dbReference type="EMBL" id="CEL10093.1"/>
    </source>
</evidence>
<feature type="chain" id="PRO_5006857854" description="Altered inheritance of mitochondria protein 9, mitochondrial" evidence="7">
    <location>
        <begin position="18"/>
        <end position="633"/>
    </location>
</feature>
<keyword evidence="10" id="KW-1185">Reference proteome</keyword>
<accession>A0A0U5GG83</accession>
<sequence>MSWRLHMITGMIHILTASNLPSTPPALIISQFAQQKASSELVLLLPTPRCSRDQVLPHLPGTYVSLEMRRPPSARPWCYVQSKLPSLKQHCRSISEASPLSYHHRPESMDMGSSQTDWNSNDEFFKFTRGRFIIDEVENLRKREIRFDMNSLARVAAESIGAARCIAIKKYPDGMFNKAFLMSMDDGREVIAKVPNPNAGVPHFTTASEVATMDFARKILNTPAPRVHTWNSQAKSHPVGAEFIIMDKTEGVPLSQVWGTMKLPQKLQVLLAMTRLQKQWLSVSFSHYGSLYYTEDVQPLRGNHFVKDGKAVRDSEFAIGPATGRDWCDAGRSNLDVEKGPFGTREVKAIQSLDPPKSTALFCGPKLYQPDTEKKLTALAYYQQVVDALIPKDTAITRPCLWHNDLHDDNVFVDPHNPEKVTGIIDWQSCHISPLFNHNPDPAFLDWDGLEPETLDLAPRPNLSGLSPEEQSAAVHEYTIQNVFIGWRKLMHAKNPDLYKVVEFRRTAAYGLIFLAHRMFEYGEAHFQSLLVDLKDTWSDLPAITSDTHFPFDFSEADFERIKLDSDGAVAGTELVAEVKERMGDLWPDKGFIEHERYEECKAALHEVKGLILEQLAETDEEKAEYERCWPFD</sequence>
<keyword evidence="9" id="KW-0808">Transferase</keyword>
<proteinExistence type="inferred from homology"/>
<dbReference type="InterPro" id="IPR002575">
    <property type="entry name" value="Aminoglycoside_PTrfase"/>
</dbReference>
<comment type="similarity">
    <text evidence="2">Belongs to the AIM9 family.</text>
</comment>
<dbReference type="AlphaFoldDB" id="A0A0U5GG83"/>
<feature type="signal peptide" evidence="7">
    <location>
        <begin position="1"/>
        <end position="17"/>
    </location>
</feature>
<dbReference type="SUPFAM" id="SSF56112">
    <property type="entry name" value="Protein kinase-like (PK-like)"/>
    <property type="match status" value="1"/>
</dbReference>
<dbReference type="Pfam" id="PF01636">
    <property type="entry name" value="APH"/>
    <property type="match status" value="1"/>
</dbReference>
<comment type="subcellular location">
    <subcellularLocation>
        <location evidence="1">Mitochondrion</location>
    </subcellularLocation>
</comment>
<evidence type="ECO:0000256" key="4">
    <source>
        <dbReference type="ARBA" id="ARBA00022946"/>
    </source>
</evidence>
<dbReference type="GO" id="GO:0016740">
    <property type="term" value="F:transferase activity"/>
    <property type="evidence" value="ECO:0007669"/>
    <property type="project" value="UniProtKB-KW"/>
</dbReference>